<dbReference type="RefSeq" id="WP_191594188.1">
    <property type="nucleotide sequence ID" value="NZ_JACYFC010000002.1"/>
</dbReference>
<sequence>MNRTQTFTELLYETITNINVWQDVLKHACKITHASKGMIVLRGRRDAELFISEKLYIELKSPMLYGFSTKEIKAYVMEYSQCDPWGKITIEHHPIRPYAVSKYLPIQELQKTKFWEWIKPQEISDSVTVEIHGTADVWVSINLFFNHNNEEVRQSSLALLQNFQKIMYDVWRLGLQFRNTNSFPESLIYFLEQQNSASIIIDRNLNVFHTNKKADLILLDSTNSIMKISNHLLIRNKEKHKNLRESVSKLSNKLFNPKKPPYTAIQLDNWVCTATLLSEGQNIVGEDTALCLLTISSKTIKSNAQLIPVWENSILTRRESQLVKVLALGGMVVDFQNEYGIAKSTAHAHWGNIKKKLEIVDRAQIFAKHQIFLEN</sequence>
<reference evidence="2 3" key="1">
    <citation type="submission" date="2020-09" db="EMBL/GenBank/DDBJ databases">
        <title>Marinomonas sp. nov., isolated from the cysticercosis algae of Qingdao, China.</title>
        <authorList>
            <person name="Sun X."/>
        </authorList>
    </citation>
    <scope>NUCLEOTIDE SEQUENCE [LARGE SCALE GENOMIC DNA]</scope>
    <source>
        <strain evidence="2 3">SM2066</strain>
    </source>
</reference>
<dbReference type="EMBL" id="JACYFC010000002">
    <property type="protein sequence ID" value="MBD5770812.1"/>
    <property type="molecule type" value="Genomic_DNA"/>
</dbReference>
<organism evidence="2 3">
    <name type="scientific">Marinomonas colpomeniae</name>
    <dbReference type="NCBI Taxonomy" id="2774408"/>
    <lineage>
        <taxon>Bacteria</taxon>
        <taxon>Pseudomonadati</taxon>
        <taxon>Pseudomonadota</taxon>
        <taxon>Gammaproteobacteria</taxon>
        <taxon>Oceanospirillales</taxon>
        <taxon>Oceanospirillaceae</taxon>
        <taxon>Marinomonas</taxon>
    </lineage>
</organism>
<proteinExistence type="predicted"/>
<name>A0ABR8P223_9GAMM</name>
<dbReference type="SUPFAM" id="SSF46894">
    <property type="entry name" value="C-terminal effector domain of the bipartite response regulators"/>
    <property type="match status" value="1"/>
</dbReference>
<comment type="caution">
    <text evidence="2">The sequence shown here is derived from an EMBL/GenBank/DDBJ whole genome shotgun (WGS) entry which is preliminary data.</text>
</comment>
<gene>
    <name evidence="2" type="ORF">IF202_07080</name>
</gene>
<accession>A0ABR8P223</accession>
<feature type="domain" description="HTH luxR-type" evidence="1">
    <location>
        <begin position="314"/>
        <end position="365"/>
    </location>
</feature>
<keyword evidence="3" id="KW-1185">Reference proteome</keyword>
<dbReference type="Proteomes" id="UP000604161">
    <property type="component" value="Unassembled WGS sequence"/>
</dbReference>
<evidence type="ECO:0000313" key="3">
    <source>
        <dbReference type="Proteomes" id="UP000604161"/>
    </source>
</evidence>
<protein>
    <recommendedName>
        <fullName evidence="1">HTH luxR-type domain-containing protein</fullName>
    </recommendedName>
</protein>
<evidence type="ECO:0000313" key="2">
    <source>
        <dbReference type="EMBL" id="MBD5770812.1"/>
    </source>
</evidence>
<dbReference type="InterPro" id="IPR000792">
    <property type="entry name" value="Tscrpt_reg_LuxR_C"/>
</dbReference>
<evidence type="ECO:0000259" key="1">
    <source>
        <dbReference type="Pfam" id="PF00196"/>
    </source>
</evidence>
<dbReference type="Pfam" id="PF00196">
    <property type="entry name" value="GerE"/>
    <property type="match status" value="1"/>
</dbReference>
<dbReference type="InterPro" id="IPR016032">
    <property type="entry name" value="Sig_transdc_resp-reg_C-effctor"/>
</dbReference>